<protein>
    <submittedName>
        <fullName evidence="1">Uncharacterized protein</fullName>
    </submittedName>
</protein>
<keyword evidence="2" id="KW-1185">Reference proteome</keyword>
<evidence type="ECO:0000313" key="2">
    <source>
        <dbReference type="Proteomes" id="UP000215335"/>
    </source>
</evidence>
<dbReference type="EMBL" id="NNAY01004735">
    <property type="protein sequence ID" value="OXU17493.1"/>
    <property type="molecule type" value="Genomic_DNA"/>
</dbReference>
<reference evidence="1 2" key="1">
    <citation type="journal article" date="2017" name="Curr. Biol.">
        <title>The Evolution of Venom by Co-option of Single-Copy Genes.</title>
        <authorList>
            <person name="Martinson E.O."/>
            <person name="Mrinalini"/>
            <person name="Kelkar Y.D."/>
            <person name="Chang C.H."/>
            <person name="Werren J.H."/>
        </authorList>
    </citation>
    <scope>NUCLEOTIDE SEQUENCE [LARGE SCALE GENOMIC DNA]</scope>
    <source>
        <strain evidence="1 2">Alberta</strain>
        <tissue evidence="1">Whole body</tissue>
    </source>
</reference>
<name>A0A232EGM9_9HYME</name>
<evidence type="ECO:0000313" key="1">
    <source>
        <dbReference type="EMBL" id="OXU17493.1"/>
    </source>
</evidence>
<dbReference type="AlphaFoldDB" id="A0A232EGM9"/>
<dbReference type="Proteomes" id="UP000215335">
    <property type="component" value="Unassembled WGS sequence"/>
</dbReference>
<sequence>MPSSPIGANRVKVHTNHLGTRYSYPICVPSDDRSPLGLVPILWVPCHIPCVNCPNKRHGKCKICGLYLNQTFEKIRLENYGRWIPRSEFVEQPYFFRDNLVQWHRRRLASGPFVATVRDWISRKCVSVKIDSAWFVDNFKTIVRQFKPSSCCT</sequence>
<organism evidence="1 2">
    <name type="scientific">Trichomalopsis sarcophagae</name>
    <dbReference type="NCBI Taxonomy" id="543379"/>
    <lineage>
        <taxon>Eukaryota</taxon>
        <taxon>Metazoa</taxon>
        <taxon>Ecdysozoa</taxon>
        <taxon>Arthropoda</taxon>
        <taxon>Hexapoda</taxon>
        <taxon>Insecta</taxon>
        <taxon>Pterygota</taxon>
        <taxon>Neoptera</taxon>
        <taxon>Endopterygota</taxon>
        <taxon>Hymenoptera</taxon>
        <taxon>Apocrita</taxon>
        <taxon>Proctotrupomorpha</taxon>
        <taxon>Chalcidoidea</taxon>
        <taxon>Pteromalidae</taxon>
        <taxon>Pteromalinae</taxon>
        <taxon>Trichomalopsis</taxon>
    </lineage>
</organism>
<accession>A0A232EGM9</accession>
<proteinExistence type="predicted"/>
<gene>
    <name evidence="1" type="ORF">TSAR_009388</name>
</gene>
<comment type="caution">
    <text evidence="1">The sequence shown here is derived from an EMBL/GenBank/DDBJ whole genome shotgun (WGS) entry which is preliminary data.</text>
</comment>